<evidence type="ECO:0000313" key="9">
    <source>
        <dbReference type="Proteomes" id="UP000198762"/>
    </source>
</evidence>
<dbReference type="GO" id="GO:0005737">
    <property type="term" value="C:cytoplasm"/>
    <property type="evidence" value="ECO:0007669"/>
    <property type="project" value="UniProtKB-SubCell"/>
</dbReference>
<dbReference type="PANTHER" id="PTHR11265">
    <property type="entry name" value="S-ADENOSYL-METHYLTRANSFERASE MRAW"/>
    <property type="match status" value="1"/>
</dbReference>
<evidence type="ECO:0000256" key="2">
    <source>
        <dbReference type="ARBA" id="ARBA00022490"/>
    </source>
</evidence>
<dbReference type="GO" id="GO:0070475">
    <property type="term" value="P:rRNA base methylation"/>
    <property type="evidence" value="ECO:0007669"/>
    <property type="project" value="UniProtKB-UniRule"/>
</dbReference>
<evidence type="ECO:0000256" key="4">
    <source>
        <dbReference type="ARBA" id="ARBA00022603"/>
    </source>
</evidence>
<dbReference type="EC" id="2.1.1.199" evidence="7"/>
<dbReference type="PIRSF" id="PIRSF004486">
    <property type="entry name" value="MraW"/>
    <property type="match status" value="1"/>
</dbReference>
<dbReference type="Gene3D" id="1.10.150.170">
    <property type="entry name" value="Putative methyltransferase TM0872, insert domain"/>
    <property type="match status" value="1"/>
</dbReference>
<feature type="binding site" evidence="7">
    <location>
        <position position="120"/>
    </location>
    <ligand>
        <name>S-adenosyl-L-methionine</name>
        <dbReference type="ChEBI" id="CHEBI:59789"/>
    </ligand>
</feature>
<accession>A0A1I0G229</accession>
<comment type="subcellular location">
    <subcellularLocation>
        <location evidence="7">Cytoplasm</location>
    </subcellularLocation>
</comment>
<keyword evidence="2 7" id="KW-0963">Cytoplasm</keyword>
<reference evidence="9" key="1">
    <citation type="submission" date="2016-10" db="EMBL/GenBank/DDBJ databases">
        <authorList>
            <person name="Varghese N."/>
            <person name="Submissions S."/>
        </authorList>
    </citation>
    <scope>NUCLEOTIDE SEQUENCE [LARGE SCALE GENOMIC DNA]</scope>
    <source>
        <strain evidence="9">CGMCC 1.6489</strain>
    </source>
</reference>
<dbReference type="OrthoDB" id="9806637at2"/>
<evidence type="ECO:0000256" key="7">
    <source>
        <dbReference type="HAMAP-Rule" id="MF_01007"/>
    </source>
</evidence>
<dbReference type="InterPro" id="IPR029063">
    <property type="entry name" value="SAM-dependent_MTases_sf"/>
</dbReference>
<dbReference type="HAMAP" id="MF_01007">
    <property type="entry name" value="16SrRNA_methyltr_H"/>
    <property type="match status" value="1"/>
</dbReference>
<comment type="catalytic activity">
    <reaction evidence="7">
        <text>cytidine(1402) in 16S rRNA + S-adenosyl-L-methionine = N(4)-methylcytidine(1402) in 16S rRNA + S-adenosyl-L-homocysteine + H(+)</text>
        <dbReference type="Rhea" id="RHEA:42928"/>
        <dbReference type="Rhea" id="RHEA-COMP:10286"/>
        <dbReference type="Rhea" id="RHEA-COMP:10287"/>
        <dbReference type="ChEBI" id="CHEBI:15378"/>
        <dbReference type="ChEBI" id="CHEBI:57856"/>
        <dbReference type="ChEBI" id="CHEBI:59789"/>
        <dbReference type="ChEBI" id="CHEBI:74506"/>
        <dbReference type="ChEBI" id="CHEBI:82748"/>
        <dbReference type="EC" id="2.1.1.199"/>
    </reaction>
</comment>
<keyword evidence="9" id="KW-1185">Reference proteome</keyword>
<sequence length="329" mass="36445">MTPGDSSSVTAGQALHRSVLLDQAVALLMVRSDGRYVDGTFGRGGHSRLILRHLEGEGRLLGIDKDPEAVRFGETLAAEDGRFVVYHGSFADMADATAAQGWDAGSVSGVLLDLGVSSPQLDDPERGFSFMSNGPLDMRMDPTRGLSAAQWLNTAREQEIADVIWRYGEERFSRRIARSVVRQRDEEPLVTTRQFAELVRQAVPKKEKHKHPATRTFQAVRIFINRELDDLEAGLAQAVDLLEPGGRLVVISFHSLEDRIVKRFMRDLSRGPQLPRGLPVTAREVAPPFRLVGKALKASEPEIEENVRARSAVMRVLERRADTEGESIS</sequence>
<keyword evidence="6 7" id="KW-0949">S-adenosyl-L-methionine</keyword>
<dbReference type="GO" id="GO:0071424">
    <property type="term" value="F:rRNA (cytosine-N4-)-methyltransferase activity"/>
    <property type="evidence" value="ECO:0007669"/>
    <property type="project" value="UniProtKB-UniRule"/>
</dbReference>
<feature type="binding site" evidence="7">
    <location>
        <position position="113"/>
    </location>
    <ligand>
        <name>S-adenosyl-L-methionine</name>
        <dbReference type="ChEBI" id="CHEBI:59789"/>
    </ligand>
</feature>
<dbReference type="SUPFAM" id="SSF81799">
    <property type="entry name" value="Putative methyltransferase TM0872, insert domain"/>
    <property type="match status" value="1"/>
</dbReference>
<dbReference type="PANTHER" id="PTHR11265:SF0">
    <property type="entry name" value="12S RRNA N4-METHYLCYTIDINE METHYLTRANSFERASE"/>
    <property type="match status" value="1"/>
</dbReference>
<comment type="function">
    <text evidence="7">Specifically methylates the N4 position of cytidine in position 1402 (C1402) of 16S rRNA.</text>
</comment>
<feature type="binding site" evidence="7">
    <location>
        <position position="90"/>
    </location>
    <ligand>
        <name>S-adenosyl-L-methionine</name>
        <dbReference type="ChEBI" id="CHEBI:59789"/>
    </ligand>
</feature>
<dbReference type="EMBL" id="FOHZ01000015">
    <property type="protein sequence ID" value="SET64947.1"/>
    <property type="molecule type" value="Genomic_DNA"/>
</dbReference>
<keyword evidence="5 7" id="KW-0808">Transferase</keyword>
<feature type="binding site" evidence="7">
    <location>
        <begin position="44"/>
        <end position="46"/>
    </location>
    <ligand>
        <name>S-adenosyl-L-methionine</name>
        <dbReference type="ChEBI" id="CHEBI:59789"/>
    </ligand>
</feature>
<dbReference type="Pfam" id="PF01795">
    <property type="entry name" value="Methyltransf_5"/>
    <property type="match status" value="1"/>
</dbReference>
<evidence type="ECO:0000256" key="3">
    <source>
        <dbReference type="ARBA" id="ARBA00022552"/>
    </source>
</evidence>
<evidence type="ECO:0000256" key="1">
    <source>
        <dbReference type="ARBA" id="ARBA00010396"/>
    </source>
</evidence>
<comment type="similarity">
    <text evidence="1 7">Belongs to the methyltransferase superfamily. RsmH family.</text>
</comment>
<dbReference type="SUPFAM" id="SSF53335">
    <property type="entry name" value="S-adenosyl-L-methionine-dependent methyltransferases"/>
    <property type="match status" value="1"/>
</dbReference>
<dbReference type="AlphaFoldDB" id="A0A1I0G229"/>
<organism evidence="8 9">
    <name type="scientific">Marinobacter segnicrescens</name>
    <dbReference type="NCBI Taxonomy" id="430453"/>
    <lineage>
        <taxon>Bacteria</taxon>
        <taxon>Pseudomonadati</taxon>
        <taxon>Pseudomonadota</taxon>
        <taxon>Gammaproteobacteria</taxon>
        <taxon>Pseudomonadales</taxon>
        <taxon>Marinobacteraceae</taxon>
        <taxon>Marinobacter</taxon>
    </lineage>
</organism>
<name>A0A1I0G229_9GAMM</name>
<gene>
    <name evidence="7" type="primary">rsmH</name>
    <name evidence="8" type="ORF">SAMN04487962_11559</name>
</gene>
<keyword evidence="3 7" id="KW-0698">rRNA processing</keyword>
<dbReference type="FunFam" id="1.10.150.170:FF:000001">
    <property type="entry name" value="Ribosomal RNA small subunit methyltransferase H"/>
    <property type="match status" value="1"/>
</dbReference>
<dbReference type="Proteomes" id="UP000198762">
    <property type="component" value="Unassembled WGS sequence"/>
</dbReference>
<dbReference type="InterPro" id="IPR023397">
    <property type="entry name" value="SAM-dep_MeTrfase_MraW_recog"/>
</dbReference>
<proteinExistence type="inferred from homology"/>
<evidence type="ECO:0000256" key="6">
    <source>
        <dbReference type="ARBA" id="ARBA00022691"/>
    </source>
</evidence>
<protein>
    <recommendedName>
        <fullName evidence="7">Ribosomal RNA small subunit methyltransferase H</fullName>
        <ecNumber evidence="7">2.1.1.199</ecNumber>
    </recommendedName>
    <alternativeName>
        <fullName evidence="7">16S rRNA m(4)C1402 methyltransferase</fullName>
    </alternativeName>
    <alternativeName>
        <fullName evidence="7">rRNA (cytosine-N(4)-)-methyltransferase RsmH</fullName>
    </alternativeName>
</protein>
<dbReference type="Gene3D" id="3.40.50.150">
    <property type="entry name" value="Vaccinia Virus protein VP39"/>
    <property type="match status" value="1"/>
</dbReference>
<evidence type="ECO:0000313" key="8">
    <source>
        <dbReference type="EMBL" id="SET64947.1"/>
    </source>
</evidence>
<feature type="binding site" evidence="7">
    <location>
        <position position="64"/>
    </location>
    <ligand>
        <name>S-adenosyl-L-methionine</name>
        <dbReference type="ChEBI" id="CHEBI:59789"/>
    </ligand>
</feature>
<dbReference type="RefSeq" id="WP_091853389.1">
    <property type="nucleotide sequence ID" value="NZ_FOHZ01000015.1"/>
</dbReference>
<evidence type="ECO:0000256" key="5">
    <source>
        <dbReference type="ARBA" id="ARBA00022679"/>
    </source>
</evidence>
<dbReference type="STRING" id="430453.SAMN04487962_11559"/>
<dbReference type="InterPro" id="IPR002903">
    <property type="entry name" value="RsmH"/>
</dbReference>
<dbReference type="NCBIfam" id="TIGR00006">
    <property type="entry name" value="16S rRNA (cytosine(1402)-N(4))-methyltransferase RsmH"/>
    <property type="match status" value="1"/>
</dbReference>
<keyword evidence="4 7" id="KW-0489">Methyltransferase</keyword>